<organism evidence="3 4">
    <name type="scientific">Pseudotamlana haliotis</name>
    <dbReference type="NCBI Taxonomy" id="2614804"/>
    <lineage>
        <taxon>Bacteria</taxon>
        <taxon>Pseudomonadati</taxon>
        <taxon>Bacteroidota</taxon>
        <taxon>Flavobacteriia</taxon>
        <taxon>Flavobacteriales</taxon>
        <taxon>Flavobacteriaceae</taxon>
        <taxon>Pseudotamlana</taxon>
    </lineage>
</organism>
<comment type="caution">
    <text evidence="3">The sequence shown here is derived from an EMBL/GenBank/DDBJ whole genome shotgun (WGS) entry which is preliminary data.</text>
</comment>
<dbReference type="RefSeq" id="WP_150937821.1">
    <property type="nucleotide sequence ID" value="NZ_WAAT01000032.1"/>
</dbReference>
<dbReference type="EMBL" id="WAAT01000032">
    <property type="protein sequence ID" value="KAB1068659.1"/>
    <property type="molecule type" value="Genomic_DNA"/>
</dbReference>
<proteinExistence type="inferred from homology"/>
<dbReference type="AlphaFoldDB" id="A0A6N6MFT3"/>
<evidence type="ECO:0000313" key="3">
    <source>
        <dbReference type="EMBL" id="KAB1068659.1"/>
    </source>
</evidence>
<dbReference type="Proteomes" id="UP000441333">
    <property type="component" value="Unassembled WGS sequence"/>
</dbReference>
<evidence type="ECO:0000256" key="1">
    <source>
        <dbReference type="ARBA" id="ARBA00007884"/>
    </source>
</evidence>
<feature type="domain" description="NADH:ubiquinone oxidoreductase intermediate-associated protein 30" evidence="2">
    <location>
        <begin position="10"/>
        <end position="160"/>
    </location>
</feature>
<gene>
    <name evidence="3" type="ORF">F6U93_05945</name>
</gene>
<dbReference type="PANTHER" id="PTHR13194:SF19">
    <property type="entry name" value="NAD(P)-BINDING ROSSMANN-FOLD SUPERFAMILY PROTEIN"/>
    <property type="match status" value="1"/>
</dbReference>
<dbReference type="Pfam" id="PF08547">
    <property type="entry name" value="CIA30"/>
    <property type="match status" value="1"/>
</dbReference>
<name>A0A6N6MFT3_9FLAO</name>
<reference evidence="3 4" key="1">
    <citation type="submission" date="2019-09" db="EMBL/GenBank/DDBJ databases">
        <authorList>
            <person name="Cao W.R."/>
        </authorList>
    </citation>
    <scope>NUCLEOTIDE SEQUENCE [LARGE SCALE GENOMIC DNA]</scope>
    <source>
        <strain evidence="3 4">B1N29</strain>
    </source>
</reference>
<dbReference type="InterPro" id="IPR039131">
    <property type="entry name" value="NDUFAF1"/>
</dbReference>
<sequence>MSKNNDIEIFDFNLNVNPNKWYQISDTVMGGVSSSNMLIDEHGNGVFTGNVSLENNGGFTMTRLPVKIKKEKHHKKIELHLVGDAKRYQFRIKSTSTQFYWYIHPFEAEKGKHKVELLLKDFYPSYRGNILKLDNFSEDSIMEVAFFIGNKKNEIFNLVIDKIILT</sequence>
<accession>A0A6N6MFT3</accession>
<keyword evidence="4" id="KW-1185">Reference proteome</keyword>
<evidence type="ECO:0000313" key="4">
    <source>
        <dbReference type="Proteomes" id="UP000441333"/>
    </source>
</evidence>
<dbReference type="InterPro" id="IPR008979">
    <property type="entry name" value="Galactose-bd-like_sf"/>
</dbReference>
<evidence type="ECO:0000259" key="2">
    <source>
        <dbReference type="Pfam" id="PF08547"/>
    </source>
</evidence>
<dbReference type="InterPro" id="IPR013857">
    <property type="entry name" value="NADH-UbQ_OxRdtase-assoc_prot30"/>
</dbReference>
<dbReference type="SUPFAM" id="SSF49785">
    <property type="entry name" value="Galactose-binding domain-like"/>
    <property type="match status" value="1"/>
</dbReference>
<protein>
    <submittedName>
        <fullName evidence="3">CIA30 family protein</fullName>
    </submittedName>
</protein>
<dbReference type="PANTHER" id="PTHR13194">
    <property type="entry name" value="COMPLEX I INTERMEDIATE-ASSOCIATED PROTEIN 30"/>
    <property type="match status" value="1"/>
</dbReference>
<comment type="similarity">
    <text evidence="1">Belongs to the CIA30 family.</text>
</comment>